<evidence type="ECO:0000313" key="4">
    <source>
        <dbReference type="Proteomes" id="UP000235371"/>
    </source>
</evidence>
<evidence type="ECO:0000256" key="1">
    <source>
        <dbReference type="SAM" id="MobiDB-lite"/>
    </source>
</evidence>
<evidence type="ECO:0000313" key="3">
    <source>
        <dbReference type="EMBL" id="PMD51973.1"/>
    </source>
</evidence>
<feature type="region of interest" description="Disordered" evidence="1">
    <location>
        <begin position="146"/>
        <end position="319"/>
    </location>
</feature>
<feature type="compositionally biased region" description="Low complexity" evidence="1">
    <location>
        <begin position="239"/>
        <end position="301"/>
    </location>
</feature>
<evidence type="ECO:0000256" key="2">
    <source>
        <dbReference type="SAM" id="SignalP"/>
    </source>
</evidence>
<sequence>MKFLALILLAAGLIQALPGLHKARTSKGPKKAPQPTYLSRRSILLKRESLLQPVHRRDDRLDHCSKAVCLTTKTSTTTASAFPKVKRSPLPPTFAPGNAGIHPPELLSSACSCLVSPVIKVRQIATSTTITTRNWTRHFTRLTTKTIQSTAPTTKTAVTPSLPSNSTDPGSQSSSGNSDTPSRSVPTTSVATSATLPAIQSPSVSDFPPATSVTTSSTLTAQSSNVFDSSSTALPTSQSPIISDSSPATPIAAASTLPNTQSPTPSDFPPASAAATSTQPVTQPSSLLTVSQTTSSTAVSTHQIAQSPGLSGSSPMTSGAAASTTAGVIAAPSSTIEPSSPPSPAAYCTAAAGELIGPISQRPFNPECGFSYAPSPVDPSTIYTVASYLDCLVICDADPFCAAFSYFFTLATVNCYASNINEDFIFPPELDPNVDSGENDLVTLFINQIWVNKVQIFNLDSKEAQSARTCAGSVRGKHINIQKSSVSISDTL</sequence>
<dbReference type="GeneID" id="36592171"/>
<feature type="signal peptide" evidence="2">
    <location>
        <begin position="1"/>
        <end position="16"/>
    </location>
</feature>
<dbReference type="OrthoDB" id="10540294at2759"/>
<reference evidence="3 4" key="1">
    <citation type="submission" date="2016-04" db="EMBL/GenBank/DDBJ databases">
        <title>A degradative enzymes factory behind the ericoid mycorrhizal symbiosis.</title>
        <authorList>
            <consortium name="DOE Joint Genome Institute"/>
            <person name="Martino E."/>
            <person name="Morin E."/>
            <person name="Grelet G."/>
            <person name="Kuo A."/>
            <person name="Kohler A."/>
            <person name="Daghino S."/>
            <person name="Barry K."/>
            <person name="Choi C."/>
            <person name="Cichocki N."/>
            <person name="Clum A."/>
            <person name="Copeland A."/>
            <person name="Hainaut M."/>
            <person name="Haridas S."/>
            <person name="Labutti K."/>
            <person name="Lindquist E."/>
            <person name="Lipzen A."/>
            <person name="Khouja H.-R."/>
            <person name="Murat C."/>
            <person name="Ohm R."/>
            <person name="Olson A."/>
            <person name="Spatafora J."/>
            <person name="Veneault-Fourrey C."/>
            <person name="Henrissat B."/>
            <person name="Grigoriev I."/>
            <person name="Martin F."/>
            <person name="Perotto S."/>
        </authorList>
    </citation>
    <scope>NUCLEOTIDE SEQUENCE [LARGE SCALE GENOMIC DNA]</scope>
    <source>
        <strain evidence="3 4">E</strain>
    </source>
</reference>
<dbReference type="InParanoid" id="A0A2J6SMI5"/>
<organism evidence="3 4">
    <name type="scientific">Hyaloscypha bicolor E</name>
    <dbReference type="NCBI Taxonomy" id="1095630"/>
    <lineage>
        <taxon>Eukaryota</taxon>
        <taxon>Fungi</taxon>
        <taxon>Dikarya</taxon>
        <taxon>Ascomycota</taxon>
        <taxon>Pezizomycotina</taxon>
        <taxon>Leotiomycetes</taxon>
        <taxon>Helotiales</taxon>
        <taxon>Hyaloscyphaceae</taxon>
        <taxon>Hyaloscypha</taxon>
        <taxon>Hyaloscypha bicolor</taxon>
    </lineage>
</organism>
<gene>
    <name evidence="3" type="ORF">K444DRAFT_637202</name>
</gene>
<feature type="compositionally biased region" description="Polar residues" evidence="1">
    <location>
        <begin position="225"/>
        <end position="238"/>
    </location>
</feature>
<evidence type="ECO:0008006" key="5">
    <source>
        <dbReference type="Google" id="ProtNLM"/>
    </source>
</evidence>
<feature type="compositionally biased region" description="Low complexity" evidence="1">
    <location>
        <begin position="178"/>
        <end position="195"/>
    </location>
</feature>
<dbReference type="RefSeq" id="XP_024728877.1">
    <property type="nucleotide sequence ID" value="XM_024884094.1"/>
</dbReference>
<protein>
    <recommendedName>
        <fullName evidence="5">Apple domain-containing protein</fullName>
    </recommendedName>
</protein>
<proteinExistence type="predicted"/>
<dbReference type="AlphaFoldDB" id="A0A2J6SMI5"/>
<name>A0A2J6SMI5_9HELO</name>
<keyword evidence="2" id="KW-0732">Signal</keyword>
<accession>A0A2J6SMI5</accession>
<feature type="compositionally biased region" description="Low complexity" evidence="1">
    <location>
        <begin position="211"/>
        <end position="224"/>
    </location>
</feature>
<feature type="chain" id="PRO_5014352356" description="Apple domain-containing protein" evidence="2">
    <location>
        <begin position="17"/>
        <end position="492"/>
    </location>
</feature>
<feature type="compositionally biased region" description="Polar residues" evidence="1">
    <location>
        <begin position="146"/>
        <end position="177"/>
    </location>
</feature>
<keyword evidence="4" id="KW-1185">Reference proteome</keyword>
<dbReference type="EMBL" id="KZ613912">
    <property type="protein sequence ID" value="PMD51973.1"/>
    <property type="molecule type" value="Genomic_DNA"/>
</dbReference>
<dbReference type="Proteomes" id="UP000235371">
    <property type="component" value="Unassembled WGS sequence"/>
</dbReference>